<gene>
    <name evidence="2" type="ORF">E2C01_061184</name>
</gene>
<protein>
    <submittedName>
        <fullName evidence="2">Uncharacterized protein</fullName>
    </submittedName>
</protein>
<dbReference type="EMBL" id="VSRR010025666">
    <property type="protein sequence ID" value="MPC67024.1"/>
    <property type="molecule type" value="Genomic_DNA"/>
</dbReference>
<evidence type="ECO:0000313" key="2">
    <source>
        <dbReference type="EMBL" id="MPC67024.1"/>
    </source>
</evidence>
<evidence type="ECO:0000313" key="3">
    <source>
        <dbReference type="Proteomes" id="UP000324222"/>
    </source>
</evidence>
<evidence type="ECO:0000256" key="1">
    <source>
        <dbReference type="SAM" id="MobiDB-lite"/>
    </source>
</evidence>
<dbReference type="AlphaFoldDB" id="A0A5B7HED1"/>
<keyword evidence="3" id="KW-1185">Reference proteome</keyword>
<sequence length="77" mass="8626">MYGTLKRTHSPPATRSVGRRQERHTSGTRCGRQGTGELLLLSLNGAKSHMERAEENIHLSNNYTSMTQQYTSHNVIA</sequence>
<feature type="region of interest" description="Disordered" evidence="1">
    <location>
        <begin position="1"/>
        <end position="34"/>
    </location>
</feature>
<dbReference type="Proteomes" id="UP000324222">
    <property type="component" value="Unassembled WGS sequence"/>
</dbReference>
<proteinExistence type="predicted"/>
<accession>A0A5B7HED1</accession>
<name>A0A5B7HED1_PORTR</name>
<organism evidence="2 3">
    <name type="scientific">Portunus trituberculatus</name>
    <name type="common">Swimming crab</name>
    <name type="synonym">Neptunus trituberculatus</name>
    <dbReference type="NCBI Taxonomy" id="210409"/>
    <lineage>
        <taxon>Eukaryota</taxon>
        <taxon>Metazoa</taxon>
        <taxon>Ecdysozoa</taxon>
        <taxon>Arthropoda</taxon>
        <taxon>Crustacea</taxon>
        <taxon>Multicrustacea</taxon>
        <taxon>Malacostraca</taxon>
        <taxon>Eumalacostraca</taxon>
        <taxon>Eucarida</taxon>
        <taxon>Decapoda</taxon>
        <taxon>Pleocyemata</taxon>
        <taxon>Brachyura</taxon>
        <taxon>Eubrachyura</taxon>
        <taxon>Portunoidea</taxon>
        <taxon>Portunidae</taxon>
        <taxon>Portuninae</taxon>
        <taxon>Portunus</taxon>
    </lineage>
</organism>
<comment type="caution">
    <text evidence="2">The sequence shown here is derived from an EMBL/GenBank/DDBJ whole genome shotgun (WGS) entry which is preliminary data.</text>
</comment>
<reference evidence="2 3" key="1">
    <citation type="submission" date="2019-05" db="EMBL/GenBank/DDBJ databases">
        <title>Another draft genome of Portunus trituberculatus and its Hox gene families provides insights of decapod evolution.</title>
        <authorList>
            <person name="Jeong J.-H."/>
            <person name="Song I."/>
            <person name="Kim S."/>
            <person name="Choi T."/>
            <person name="Kim D."/>
            <person name="Ryu S."/>
            <person name="Kim W."/>
        </authorList>
    </citation>
    <scope>NUCLEOTIDE SEQUENCE [LARGE SCALE GENOMIC DNA]</scope>
    <source>
        <tissue evidence="2">Muscle</tissue>
    </source>
</reference>